<evidence type="ECO:0000313" key="2">
    <source>
        <dbReference type="Proteomes" id="UP000789396"/>
    </source>
</evidence>
<protein>
    <submittedName>
        <fullName evidence="1">4906_t:CDS:1</fullName>
    </submittedName>
</protein>
<keyword evidence="2" id="KW-1185">Reference proteome</keyword>
<dbReference type="Proteomes" id="UP000789396">
    <property type="component" value="Unassembled WGS sequence"/>
</dbReference>
<proteinExistence type="predicted"/>
<gene>
    <name evidence="1" type="ORF">RFULGI_LOCUS209</name>
</gene>
<evidence type="ECO:0000313" key="1">
    <source>
        <dbReference type="EMBL" id="CAG8450580.1"/>
    </source>
</evidence>
<name>A0A9N8VH90_9GLOM</name>
<dbReference type="AlphaFoldDB" id="A0A9N8VH90"/>
<dbReference type="EMBL" id="CAJVPZ010000041">
    <property type="protein sequence ID" value="CAG8450580.1"/>
    <property type="molecule type" value="Genomic_DNA"/>
</dbReference>
<comment type="caution">
    <text evidence="1">The sequence shown here is derived from an EMBL/GenBank/DDBJ whole genome shotgun (WGS) entry which is preliminary data.</text>
</comment>
<sequence length="129" mass="14732">MYDLKIQTNNNNNNTTLICENNNSDVQNYNFYNILREDDANDDDISNHSILDADSDLYEFESNTRNVWTPQGEMAHSRAVLYSTEAILVILQGHLILDSTTQIIITVRETIGSIIVIKINRETVREAVI</sequence>
<accession>A0A9N8VH90</accession>
<reference evidence="1" key="1">
    <citation type="submission" date="2021-06" db="EMBL/GenBank/DDBJ databases">
        <authorList>
            <person name="Kallberg Y."/>
            <person name="Tangrot J."/>
            <person name="Rosling A."/>
        </authorList>
    </citation>
    <scope>NUCLEOTIDE SEQUENCE</scope>
    <source>
        <strain evidence="1">IN212</strain>
    </source>
</reference>
<organism evidence="1 2">
    <name type="scientific">Racocetra fulgida</name>
    <dbReference type="NCBI Taxonomy" id="60492"/>
    <lineage>
        <taxon>Eukaryota</taxon>
        <taxon>Fungi</taxon>
        <taxon>Fungi incertae sedis</taxon>
        <taxon>Mucoromycota</taxon>
        <taxon>Glomeromycotina</taxon>
        <taxon>Glomeromycetes</taxon>
        <taxon>Diversisporales</taxon>
        <taxon>Gigasporaceae</taxon>
        <taxon>Racocetra</taxon>
    </lineage>
</organism>